<reference evidence="2 3" key="2">
    <citation type="journal article" date="2019" name="G3 (Bethesda)">
        <title>Hybrid Assembly of the Genome of the Entomopathogenic Nematode Steinernema carpocapsae Identifies the X-Chromosome.</title>
        <authorList>
            <person name="Serra L."/>
            <person name="Macchietto M."/>
            <person name="Macias-Munoz A."/>
            <person name="McGill C.J."/>
            <person name="Rodriguez I.M."/>
            <person name="Rodriguez B."/>
            <person name="Murad R."/>
            <person name="Mortazavi A."/>
        </authorList>
    </citation>
    <scope>NUCLEOTIDE SEQUENCE [LARGE SCALE GENOMIC DNA]</scope>
    <source>
        <strain evidence="2 3">ALL</strain>
    </source>
</reference>
<dbReference type="InterPro" id="IPR016187">
    <property type="entry name" value="CTDL_fold"/>
</dbReference>
<proteinExistence type="predicted"/>
<dbReference type="PROSITE" id="PS50041">
    <property type="entry name" value="C_TYPE_LECTIN_2"/>
    <property type="match status" value="1"/>
</dbReference>
<dbReference type="Pfam" id="PF00059">
    <property type="entry name" value="Lectin_C"/>
    <property type="match status" value="1"/>
</dbReference>
<dbReference type="Gene3D" id="3.10.100.10">
    <property type="entry name" value="Mannose-Binding Protein A, subunit A"/>
    <property type="match status" value="1"/>
</dbReference>
<dbReference type="CDD" id="cd00037">
    <property type="entry name" value="CLECT"/>
    <property type="match status" value="1"/>
</dbReference>
<dbReference type="Proteomes" id="UP000298663">
    <property type="component" value="Unassembled WGS sequence"/>
</dbReference>
<dbReference type="SUPFAM" id="SSF56436">
    <property type="entry name" value="C-type lectin-like"/>
    <property type="match status" value="1"/>
</dbReference>
<dbReference type="EMBL" id="AZBU02000006">
    <property type="protein sequence ID" value="TKR72282.1"/>
    <property type="molecule type" value="Genomic_DNA"/>
</dbReference>
<feature type="domain" description="C-type lectin" evidence="1">
    <location>
        <begin position="15"/>
        <end position="74"/>
    </location>
</feature>
<evidence type="ECO:0000313" key="2">
    <source>
        <dbReference type="EMBL" id="TKR72282.1"/>
    </source>
</evidence>
<protein>
    <recommendedName>
        <fullName evidence="1">C-type lectin domain-containing protein</fullName>
    </recommendedName>
</protein>
<reference evidence="2 3" key="1">
    <citation type="journal article" date="2015" name="Genome Biol.">
        <title>Comparative genomics of Steinernema reveals deeply conserved gene regulatory networks.</title>
        <authorList>
            <person name="Dillman A.R."/>
            <person name="Macchietto M."/>
            <person name="Porter C.F."/>
            <person name="Rogers A."/>
            <person name="Williams B."/>
            <person name="Antoshechkin I."/>
            <person name="Lee M.M."/>
            <person name="Goodwin Z."/>
            <person name="Lu X."/>
            <person name="Lewis E.E."/>
            <person name="Goodrich-Blair H."/>
            <person name="Stock S.P."/>
            <person name="Adams B.J."/>
            <person name="Sternberg P.W."/>
            <person name="Mortazavi A."/>
        </authorList>
    </citation>
    <scope>NUCLEOTIDE SEQUENCE [LARGE SCALE GENOMIC DNA]</scope>
    <source>
        <strain evidence="2 3">ALL</strain>
    </source>
</reference>
<name>A0A4U5MS03_STECR</name>
<dbReference type="AlphaFoldDB" id="A0A4U5MS03"/>
<comment type="caution">
    <text evidence="2">The sequence shown here is derived from an EMBL/GenBank/DDBJ whole genome shotgun (WGS) entry which is preliminary data.</text>
</comment>
<evidence type="ECO:0000259" key="1">
    <source>
        <dbReference type="PROSITE" id="PS50041"/>
    </source>
</evidence>
<accession>A0A4U5MS03</accession>
<dbReference type="InterPro" id="IPR016186">
    <property type="entry name" value="C-type_lectin-like/link_sf"/>
</dbReference>
<keyword evidence="3" id="KW-1185">Reference proteome</keyword>
<dbReference type="InterPro" id="IPR001304">
    <property type="entry name" value="C-type_lectin-like"/>
</dbReference>
<evidence type="ECO:0000313" key="3">
    <source>
        <dbReference type="Proteomes" id="UP000298663"/>
    </source>
</evidence>
<sequence>MRKTKARKQFSNDQFWTGSNNQGDFFTWKWADGMNITRSDLPAYTFGNNCLAESEVSSEFKTETCCNKLPFVCESFIS</sequence>
<organism evidence="2 3">
    <name type="scientific">Steinernema carpocapsae</name>
    <name type="common">Entomopathogenic nematode</name>
    <dbReference type="NCBI Taxonomy" id="34508"/>
    <lineage>
        <taxon>Eukaryota</taxon>
        <taxon>Metazoa</taxon>
        <taxon>Ecdysozoa</taxon>
        <taxon>Nematoda</taxon>
        <taxon>Chromadorea</taxon>
        <taxon>Rhabditida</taxon>
        <taxon>Tylenchina</taxon>
        <taxon>Panagrolaimomorpha</taxon>
        <taxon>Strongyloidoidea</taxon>
        <taxon>Steinernematidae</taxon>
        <taxon>Steinernema</taxon>
    </lineage>
</organism>
<gene>
    <name evidence="2" type="ORF">L596_019755</name>
</gene>